<dbReference type="Proteomes" id="UP000325003">
    <property type="component" value="Unassembled WGS sequence"/>
</dbReference>
<evidence type="ECO:0000313" key="2">
    <source>
        <dbReference type="EMBL" id="KAA1418974.1"/>
    </source>
</evidence>
<proteinExistence type="predicted"/>
<reference evidence="2 3" key="2">
    <citation type="submission" date="2019-09" db="EMBL/GenBank/DDBJ databases">
        <authorList>
            <person name="Jin C."/>
        </authorList>
    </citation>
    <scope>NUCLEOTIDE SEQUENCE [LARGE SCALE GENOMIC DNA]</scope>
    <source>
        <strain evidence="2 3">BN130099</strain>
    </source>
</reference>
<gene>
    <name evidence="2" type="ORF">F0U44_10940</name>
</gene>
<dbReference type="Gene3D" id="3.10.180.10">
    <property type="entry name" value="2,3-Dihydroxybiphenyl 1,2-Dioxygenase, domain 1"/>
    <property type="match status" value="1"/>
</dbReference>
<accession>A0A5B1LF61</accession>
<name>A0A5B1LF61_9ACTN</name>
<dbReference type="CDD" id="cd06587">
    <property type="entry name" value="VOC"/>
    <property type="match status" value="1"/>
</dbReference>
<evidence type="ECO:0000259" key="1">
    <source>
        <dbReference type="Pfam" id="PF18029"/>
    </source>
</evidence>
<dbReference type="EMBL" id="VUJV01000003">
    <property type="protein sequence ID" value="KAA1418974.1"/>
    <property type="molecule type" value="Genomic_DNA"/>
</dbReference>
<keyword evidence="3" id="KW-1185">Reference proteome</keyword>
<comment type="caution">
    <text evidence="2">The sequence shown here is derived from an EMBL/GenBank/DDBJ whole genome shotgun (WGS) entry which is preliminary data.</text>
</comment>
<dbReference type="RefSeq" id="WP_149728314.1">
    <property type="nucleotide sequence ID" value="NZ_VUJV01000003.1"/>
</dbReference>
<dbReference type="SUPFAM" id="SSF54593">
    <property type="entry name" value="Glyoxalase/Bleomycin resistance protein/Dihydroxybiphenyl dioxygenase"/>
    <property type="match status" value="1"/>
</dbReference>
<dbReference type="AlphaFoldDB" id="A0A5B1LF61"/>
<organism evidence="2 3">
    <name type="scientific">Nocardioides humilatus</name>
    <dbReference type="NCBI Taxonomy" id="2607660"/>
    <lineage>
        <taxon>Bacteria</taxon>
        <taxon>Bacillati</taxon>
        <taxon>Actinomycetota</taxon>
        <taxon>Actinomycetes</taxon>
        <taxon>Propionibacteriales</taxon>
        <taxon>Nocardioidaceae</taxon>
        <taxon>Nocardioides</taxon>
    </lineage>
</organism>
<dbReference type="Pfam" id="PF18029">
    <property type="entry name" value="Glyoxalase_6"/>
    <property type="match status" value="1"/>
</dbReference>
<feature type="domain" description="Glyoxalase-like" evidence="1">
    <location>
        <begin position="9"/>
        <end position="120"/>
    </location>
</feature>
<evidence type="ECO:0000313" key="3">
    <source>
        <dbReference type="Proteomes" id="UP000325003"/>
    </source>
</evidence>
<reference evidence="2 3" key="1">
    <citation type="submission" date="2019-09" db="EMBL/GenBank/DDBJ databases">
        <title>Nocardioides panacisoli sp. nov., isolated from the soil of a ginseng field.</title>
        <authorList>
            <person name="Cho C."/>
        </authorList>
    </citation>
    <scope>NUCLEOTIDE SEQUENCE [LARGE SCALE GENOMIC DNA]</scope>
    <source>
        <strain evidence="2 3">BN130099</strain>
    </source>
</reference>
<dbReference type="PANTHER" id="PTHR35908:SF1">
    <property type="entry name" value="CONSERVED PROTEIN"/>
    <property type="match status" value="1"/>
</dbReference>
<protein>
    <submittedName>
        <fullName evidence="2">VOC family protein</fullName>
    </submittedName>
</protein>
<dbReference type="InterPro" id="IPR041581">
    <property type="entry name" value="Glyoxalase_6"/>
</dbReference>
<dbReference type="InterPro" id="IPR029068">
    <property type="entry name" value="Glyas_Bleomycin-R_OHBP_Dase"/>
</dbReference>
<dbReference type="PANTHER" id="PTHR35908">
    <property type="entry name" value="HYPOTHETICAL FUSION PROTEIN"/>
    <property type="match status" value="1"/>
</dbReference>
<sequence length="122" mass="12977">MAIARFPTFVIDCPDAAALADFYAALLGWEVQSADADQDWVDIKPADGSGCISFQTVDGYRAPIWPGQDSPQQMHLDVVVDDLDTGGAAVVELGATLSETQPGTSFRVFLDPAGHPFCLCLS</sequence>